<dbReference type="PANTHER" id="PTHR38448">
    <property type="entry name" value="REGULATORY PROTEIN YLBF-RELATED"/>
    <property type="match status" value="1"/>
</dbReference>
<dbReference type="InterPro" id="IPR023378">
    <property type="entry name" value="YheA/YmcA-like_dom_sf"/>
</dbReference>
<dbReference type="EMBL" id="LILD01000001">
    <property type="protein sequence ID" value="KOO38647.1"/>
    <property type="molecule type" value="Genomic_DNA"/>
</dbReference>
<name>A0A0M0KJ55_ALKHA</name>
<dbReference type="Gene3D" id="1.20.1500.10">
    <property type="entry name" value="YheA/YmcA-like"/>
    <property type="match status" value="1"/>
</dbReference>
<dbReference type="InterPro" id="IPR010368">
    <property type="entry name" value="Com_YlbF"/>
</dbReference>
<dbReference type="SUPFAM" id="SSF158622">
    <property type="entry name" value="YheA/YmcA-like"/>
    <property type="match status" value="1"/>
</dbReference>
<dbReference type="RefSeq" id="WP_053430889.1">
    <property type="nucleotide sequence ID" value="NZ_CP040441.1"/>
</dbReference>
<reference evidence="1" key="1">
    <citation type="submission" date="2015-08" db="EMBL/GenBank/DDBJ databases">
        <title>Complete DNA Sequence of Pseudomonas syringae pv. actinidiae, the Causal Agent of Kiwifruit Canker Disease.</title>
        <authorList>
            <person name="Rikkerink E.H.A."/>
            <person name="Fineran P.C."/>
        </authorList>
    </citation>
    <scope>NUCLEOTIDE SEQUENCE</scope>
    <source>
        <strain evidence="1">DSM 13666</strain>
    </source>
</reference>
<accession>A0A0M0KJ55</accession>
<sequence length="147" mass="16259">MLTSIDTSLLIEQADQLGAMIKDSEPFHHYIEAKRALQQNKEAQQLIAEFNKMKDMHEEVQRFGKYHPDYDRVSREIRMLKRTLDLHPSVVAFKEAEAELESLLNELSVMIARAVSPSIKVPTGNPFFDSIGCGGGCGSGGGCSCSA</sequence>
<gene>
    <name evidence="1" type="ORF">AMD02_07070</name>
</gene>
<dbReference type="PANTHER" id="PTHR38448:SF2">
    <property type="entry name" value="REGULATORY PROTEIN YLBF"/>
    <property type="match status" value="1"/>
</dbReference>
<dbReference type="InterPro" id="IPR052767">
    <property type="entry name" value="Bact_com_dev_regulator"/>
</dbReference>
<protein>
    <submittedName>
        <fullName evidence="1">Regulator</fullName>
    </submittedName>
</protein>
<proteinExistence type="predicted"/>
<evidence type="ECO:0000313" key="1">
    <source>
        <dbReference type="EMBL" id="KOO38647.1"/>
    </source>
</evidence>
<dbReference type="Pfam" id="PF06133">
    <property type="entry name" value="Com_YlbF"/>
    <property type="match status" value="1"/>
</dbReference>
<comment type="caution">
    <text evidence="1">The sequence shown here is derived from an EMBL/GenBank/DDBJ whole genome shotgun (WGS) entry which is preliminary data.</text>
</comment>
<dbReference type="PATRIC" id="fig|136160.3.peg.1730"/>
<dbReference type="GeneID" id="87598109"/>
<organism evidence="1">
    <name type="scientific">Halalkalibacterium halodurans</name>
    <name type="common">Bacillus halodurans</name>
    <dbReference type="NCBI Taxonomy" id="86665"/>
    <lineage>
        <taxon>Bacteria</taxon>
        <taxon>Bacillati</taxon>
        <taxon>Bacillota</taxon>
        <taxon>Bacilli</taxon>
        <taxon>Bacillales</taxon>
        <taxon>Bacillaceae</taxon>
        <taxon>Halalkalibacterium (ex Joshi et al. 2022)</taxon>
    </lineage>
</organism>
<dbReference type="AlphaFoldDB" id="A0A0M0KJ55"/>